<keyword evidence="8" id="KW-1185">Reference proteome</keyword>
<comment type="similarity">
    <text evidence="1 6">Belongs to the GatC family.</text>
</comment>
<keyword evidence="6" id="KW-0067">ATP-binding</keyword>
<evidence type="ECO:0000256" key="3">
    <source>
        <dbReference type="ARBA" id="ARBA00024799"/>
    </source>
</evidence>
<dbReference type="GO" id="GO:0070681">
    <property type="term" value="P:glutaminyl-tRNAGln biosynthesis via transamidation"/>
    <property type="evidence" value="ECO:0007669"/>
    <property type="project" value="TreeGrafter"/>
</dbReference>
<dbReference type="PANTHER" id="PTHR15004">
    <property type="entry name" value="GLUTAMYL-TRNA(GLN) AMIDOTRANSFERASE SUBUNIT C, MITOCHONDRIAL"/>
    <property type="match status" value="1"/>
</dbReference>
<dbReference type="Pfam" id="PF02686">
    <property type="entry name" value="GatC"/>
    <property type="match status" value="1"/>
</dbReference>
<evidence type="ECO:0000256" key="2">
    <source>
        <dbReference type="ARBA" id="ARBA00011123"/>
    </source>
</evidence>
<dbReference type="EC" id="6.3.5.-" evidence="6"/>
<sequence length="95" mass="10700">MTISIKDVEQVANLARLAFSEEEKQDFADKLNAIVGYVEKLNEVNVEGIEPTYHVLPLLNVLREDITQPSMERDKVLANAPDAQQGCFKVPKIME</sequence>
<organism evidence="7 8">
    <name type="scientific">Geosporobacter ferrireducens</name>
    <dbReference type="NCBI Taxonomy" id="1424294"/>
    <lineage>
        <taxon>Bacteria</taxon>
        <taxon>Bacillati</taxon>
        <taxon>Bacillota</taxon>
        <taxon>Clostridia</taxon>
        <taxon>Peptostreptococcales</taxon>
        <taxon>Thermotaleaceae</taxon>
        <taxon>Geosporobacter</taxon>
    </lineage>
</organism>
<dbReference type="EMBL" id="CP017269">
    <property type="protein sequence ID" value="AOT69798.1"/>
    <property type="molecule type" value="Genomic_DNA"/>
</dbReference>
<dbReference type="GO" id="GO:0005524">
    <property type="term" value="F:ATP binding"/>
    <property type="evidence" value="ECO:0007669"/>
    <property type="project" value="UniProtKB-KW"/>
</dbReference>
<dbReference type="RefSeq" id="WP_069975877.1">
    <property type="nucleotide sequence ID" value="NZ_CP017269.1"/>
</dbReference>
<keyword evidence="6" id="KW-0436">Ligase</keyword>
<protein>
    <recommendedName>
        <fullName evidence="6">Aspartyl/glutamyl-tRNA(Asn/Gln) amidotransferase subunit C</fullName>
        <shortName evidence="6">Asp/Glu-ADT subunit C</shortName>
        <ecNumber evidence="6">6.3.5.-</ecNumber>
    </recommendedName>
</protein>
<dbReference type="AlphaFoldDB" id="A0A1D8GFW5"/>
<dbReference type="InterPro" id="IPR036113">
    <property type="entry name" value="Asp/Glu-ADT_sf_sub_c"/>
</dbReference>
<evidence type="ECO:0000313" key="7">
    <source>
        <dbReference type="EMBL" id="AOT69798.1"/>
    </source>
</evidence>
<dbReference type="GO" id="GO:0016740">
    <property type="term" value="F:transferase activity"/>
    <property type="evidence" value="ECO:0007669"/>
    <property type="project" value="UniProtKB-KW"/>
</dbReference>
<dbReference type="GO" id="GO:0050567">
    <property type="term" value="F:glutaminyl-tRNA synthase (glutamine-hydrolyzing) activity"/>
    <property type="evidence" value="ECO:0007669"/>
    <property type="project" value="UniProtKB-UniRule"/>
</dbReference>
<name>A0A1D8GFW5_9FIRM</name>
<dbReference type="SUPFAM" id="SSF141000">
    <property type="entry name" value="Glu-tRNAGln amidotransferase C subunit"/>
    <property type="match status" value="1"/>
</dbReference>
<dbReference type="GO" id="GO:0050566">
    <property type="term" value="F:asparaginyl-tRNA synthase (glutamine-hydrolyzing) activity"/>
    <property type="evidence" value="ECO:0007669"/>
    <property type="project" value="RHEA"/>
</dbReference>
<dbReference type="OrthoDB" id="9813938at2"/>
<comment type="subunit">
    <text evidence="2 6">Heterotrimer of A, B and C subunits.</text>
</comment>
<comment type="function">
    <text evidence="3 6">Allows the formation of correctly charged Asn-tRNA(Asn) or Gln-tRNA(Gln) through the transamidation of misacylated Asp-tRNA(Asn) or Glu-tRNA(Gln) in organisms which lack either or both of asparaginyl-tRNA or glutaminyl-tRNA synthetases. The reaction takes place in the presence of glutamine and ATP through an activated phospho-Asp-tRNA(Asn) or phospho-Glu-tRNA(Gln).</text>
</comment>
<dbReference type="Proteomes" id="UP000095743">
    <property type="component" value="Chromosome"/>
</dbReference>
<evidence type="ECO:0000256" key="4">
    <source>
        <dbReference type="ARBA" id="ARBA00047380"/>
    </source>
</evidence>
<evidence type="ECO:0000256" key="1">
    <source>
        <dbReference type="ARBA" id="ARBA00010757"/>
    </source>
</evidence>
<evidence type="ECO:0000256" key="5">
    <source>
        <dbReference type="ARBA" id="ARBA00047913"/>
    </source>
</evidence>
<dbReference type="NCBIfam" id="TIGR00135">
    <property type="entry name" value="gatC"/>
    <property type="match status" value="1"/>
</dbReference>
<reference evidence="7 8" key="1">
    <citation type="submission" date="2016-09" db="EMBL/GenBank/DDBJ databases">
        <title>Genomic analysis reveals versatility of anaerobic energy metabolism of Geosporobacter ferrireducens IRF9 of phylum Firmicutes.</title>
        <authorList>
            <person name="Kim S.-J."/>
        </authorList>
    </citation>
    <scope>NUCLEOTIDE SEQUENCE [LARGE SCALE GENOMIC DNA]</scope>
    <source>
        <strain evidence="7 8">IRF9</strain>
    </source>
</reference>
<evidence type="ECO:0000313" key="8">
    <source>
        <dbReference type="Proteomes" id="UP000095743"/>
    </source>
</evidence>
<dbReference type="GO" id="GO:0006450">
    <property type="term" value="P:regulation of translational fidelity"/>
    <property type="evidence" value="ECO:0007669"/>
    <property type="project" value="InterPro"/>
</dbReference>
<keyword evidence="6" id="KW-0648">Protein biosynthesis</keyword>
<dbReference type="PANTHER" id="PTHR15004:SF0">
    <property type="entry name" value="GLUTAMYL-TRNA(GLN) AMIDOTRANSFERASE SUBUNIT C, MITOCHONDRIAL"/>
    <property type="match status" value="1"/>
</dbReference>
<dbReference type="STRING" id="1424294.Gferi_09535"/>
<proteinExistence type="inferred from homology"/>
<gene>
    <name evidence="6" type="primary">gatC</name>
    <name evidence="7" type="ORF">Gferi_09535</name>
</gene>
<dbReference type="InterPro" id="IPR003837">
    <property type="entry name" value="GatC"/>
</dbReference>
<evidence type="ECO:0000256" key="6">
    <source>
        <dbReference type="HAMAP-Rule" id="MF_00122"/>
    </source>
</evidence>
<dbReference type="Gene3D" id="1.10.20.60">
    <property type="entry name" value="Glu-tRNAGln amidotransferase C subunit, N-terminal domain"/>
    <property type="match status" value="1"/>
</dbReference>
<accession>A0A1D8GFW5</accession>
<keyword evidence="6" id="KW-0547">Nucleotide-binding</keyword>
<comment type="catalytic activity">
    <reaction evidence="5 6">
        <text>L-glutamyl-tRNA(Gln) + L-glutamine + ATP + H2O = L-glutaminyl-tRNA(Gln) + L-glutamate + ADP + phosphate + H(+)</text>
        <dbReference type="Rhea" id="RHEA:17521"/>
        <dbReference type="Rhea" id="RHEA-COMP:9681"/>
        <dbReference type="Rhea" id="RHEA-COMP:9684"/>
        <dbReference type="ChEBI" id="CHEBI:15377"/>
        <dbReference type="ChEBI" id="CHEBI:15378"/>
        <dbReference type="ChEBI" id="CHEBI:29985"/>
        <dbReference type="ChEBI" id="CHEBI:30616"/>
        <dbReference type="ChEBI" id="CHEBI:43474"/>
        <dbReference type="ChEBI" id="CHEBI:58359"/>
        <dbReference type="ChEBI" id="CHEBI:78520"/>
        <dbReference type="ChEBI" id="CHEBI:78521"/>
        <dbReference type="ChEBI" id="CHEBI:456216"/>
    </reaction>
</comment>
<comment type="catalytic activity">
    <reaction evidence="4 6">
        <text>L-aspartyl-tRNA(Asn) + L-glutamine + ATP + H2O = L-asparaginyl-tRNA(Asn) + L-glutamate + ADP + phosphate + 2 H(+)</text>
        <dbReference type="Rhea" id="RHEA:14513"/>
        <dbReference type="Rhea" id="RHEA-COMP:9674"/>
        <dbReference type="Rhea" id="RHEA-COMP:9677"/>
        <dbReference type="ChEBI" id="CHEBI:15377"/>
        <dbReference type="ChEBI" id="CHEBI:15378"/>
        <dbReference type="ChEBI" id="CHEBI:29985"/>
        <dbReference type="ChEBI" id="CHEBI:30616"/>
        <dbReference type="ChEBI" id="CHEBI:43474"/>
        <dbReference type="ChEBI" id="CHEBI:58359"/>
        <dbReference type="ChEBI" id="CHEBI:78515"/>
        <dbReference type="ChEBI" id="CHEBI:78516"/>
        <dbReference type="ChEBI" id="CHEBI:456216"/>
    </reaction>
</comment>
<keyword evidence="7" id="KW-0808">Transferase</keyword>
<dbReference type="KEGG" id="gfe:Gferi_09535"/>
<dbReference type="HAMAP" id="MF_00122">
    <property type="entry name" value="GatC"/>
    <property type="match status" value="1"/>
</dbReference>
<dbReference type="GO" id="GO:0006412">
    <property type="term" value="P:translation"/>
    <property type="evidence" value="ECO:0007669"/>
    <property type="project" value="UniProtKB-UniRule"/>
</dbReference>